<proteinExistence type="predicted"/>
<dbReference type="KEGG" id="vg:26632314"/>
<reference evidence="1 2" key="1">
    <citation type="submission" date="2014-10" db="EMBL/GenBank/DDBJ databases">
        <title>VR bacteriophages - a small but diverse group of low-temperature viruses.</title>
        <authorList>
            <person name="Kaliniene L."/>
            <person name="Meskys R."/>
            <person name="Simoliunas E."/>
            <person name="Zajanckauskaite A."/>
            <person name="Truncaite L."/>
        </authorList>
    </citation>
    <scope>NUCLEOTIDE SEQUENCE [LARGE SCALE GENOMIC DNA]</scope>
</reference>
<gene>
    <name evidence="1" type="primary">cef</name>
    <name evidence="1" type="ORF">VR5_009</name>
</gene>
<dbReference type="InterPro" id="IPR056952">
    <property type="entry name" value="T4_Cef"/>
</dbReference>
<organism evidence="1 2">
    <name type="scientific">Escherichia phage vb_EcoM-VR5</name>
    <dbReference type="NCBI Taxonomy" id="1567026"/>
    <lineage>
        <taxon>Viruses</taxon>
        <taxon>Duplodnaviria</taxon>
        <taxon>Heunggongvirae</taxon>
        <taxon>Uroviricota</taxon>
        <taxon>Caudoviricetes</taxon>
        <taxon>Pantevenvirales</taxon>
        <taxon>Straboviridae</taxon>
        <taxon>Tevenvirinae</taxon>
        <taxon>Dhakavirus</taxon>
        <taxon>Dhakavirus vr5</taxon>
    </lineage>
</organism>
<sequence>MAKVTVNSTREEFEDVLFNPDLVVVQKEHSDARSHLTSVYVYENQDDKNPIYGVFREISSIGPDFWKETYNV</sequence>
<dbReference type="Proteomes" id="UP000030715">
    <property type="component" value="Segment"/>
</dbReference>
<dbReference type="RefSeq" id="YP_009205703.1">
    <property type="nucleotide sequence ID" value="NC_028881.1"/>
</dbReference>
<keyword evidence="2" id="KW-1185">Reference proteome</keyword>
<dbReference type="GeneID" id="26632314"/>
<protein>
    <submittedName>
        <fullName evidence="1">Modifier of suppressor tRNAs</fullName>
    </submittedName>
</protein>
<accession>A0A0A7HBZ6</accession>
<evidence type="ECO:0000313" key="1">
    <source>
        <dbReference type="EMBL" id="AIZ01796.1"/>
    </source>
</evidence>
<dbReference type="OrthoDB" id="20741at10239"/>
<name>A0A0A7HBZ6_9CAUD</name>
<dbReference type="EMBL" id="KP007359">
    <property type="protein sequence ID" value="AIZ01796.1"/>
    <property type="molecule type" value="Genomic_DNA"/>
</dbReference>
<evidence type="ECO:0000313" key="2">
    <source>
        <dbReference type="Proteomes" id="UP000030715"/>
    </source>
</evidence>
<dbReference type="Pfam" id="PF24050">
    <property type="entry name" value="T4_Cef"/>
    <property type="match status" value="1"/>
</dbReference>